<dbReference type="SMART" id="SM01022">
    <property type="entry name" value="ASCH"/>
    <property type="match status" value="1"/>
</dbReference>
<evidence type="ECO:0000313" key="5">
    <source>
        <dbReference type="Proteomes" id="UP001227230"/>
    </source>
</evidence>
<accession>A0ABY9BZ45</accession>
<dbReference type="Gene3D" id="2.30.130.30">
    <property type="entry name" value="Hypothetical protein"/>
    <property type="match status" value="1"/>
</dbReference>
<dbReference type="InterPro" id="IPR007374">
    <property type="entry name" value="ASCH_domain"/>
</dbReference>
<evidence type="ECO:0000259" key="3">
    <source>
        <dbReference type="SMART" id="SM01022"/>
    </source>
</evidence>
<dbReference type="InterPro" id="IPR015947">
    <property type="entry name" value="PUA-like_sf"/>
</dbReference>
<gene>
    <name evidence="4" type="ORF">VitviT2T_007535</name>
</gene>
<dbReference type="CDD" id="cd06555">
    <property type="entry name" value="ASCH_PF0470_like"/>
    <property type="match status" value="1"/>
</dbReference>
<dbReference type="EMBL" id="CP126652">
    <property type="protein sequence ID" value="WJZ88212.1"/>
    <property type="molecule type" value="Genomic_DNA"/>
</dbReference>
<feature type="compositionally biased region" description="Low complexity" evidence="1">
    <location>
        <begin position="427"/>
        <end position="436"/>
    </location>
</feature>
<reference evidence="4 5" key="1">
    <citation type="journal article" date="2023" name="Hortic Res">
        <title>The complete reference genome for grapevine (Vitis vinifera L.) genetics and breeding.</title>
        <authorList>
            <person name="Shi X."/>
            <person name="Cao S."/>
            <person name="Wang X."/>
            <person name="Huang S."/>
            <person name="Wang Y."/>
            <person name="Liu Z."/>
            <person name="Liu W."/>
            <person name="Leng X."/>
            <person name="Peng Y."/>
            <person name="Wang N."/>
            <person name="Wang Y."/>
            <person name="Ma Z."/>
            <person name="Xu X."/>
            <person name="Zhang F."/>
            <person name="Xue H."/>
            <person name="Zhong H."/>
            <person name="Wang Y."/>
            <person name="Zhang K."/>
            <person name="Velt A."/>
            <person name="Avia K."/>
            <person name="Holtgrawe D."/>
            <person name="Grimplet J."/>
            <person name="Matus J.T."/>
            <person name="Ware D."/>
            <person name="Wu X."/>
            <person name="Wang H."/>
            <person name="Liu C."/>
            <person name="Fang Y."/>
            <person name="Rustenholz C."/>
            <person name="Cheng Z."/>
            <person name="Xiao H."/>
            <person name="Zhou Y."/>
        </authorList>
    </citation>
    <scope>NUCLEOTIDE SEQUENCE [LARGE SCALE GENOMIC DNA]</scope>
    <source>
        <strain evidence="5">cv. Pinot noir / PN40024</strain>
        <tissue evidence="4">Leaf</tissue>
    </source>
</reference>
<sequence>METKKVEGPPSPARPPVDLANCVEELVKYTLYSSVNGTLEIDLGLSKDYCSALLKDDHLTDPTSISTDSFEGVPPYPLYKRLSAALYRSIISGAFWEIYSTMALIHEDSSLKQKEEWNKLVVDKGLELVNILKTIDFELHVQEPFFSQLKDGLKIIEGRCAVGDYNRIGSGALILFNKCLVLEVQDVRRYASFSQLLESEGLAEVLPGVKTIEEGVQIYRKFYTKEKERSNGVLAICVAKPAAQPYIFLAYILFGLSYGGVQRLLGFMHTVGTIPEALPPPRSTLLSSFMSPHKPNVESCTLTDGARALAKHVNRSSQKFWGNFDGSDSNKNQLAMDAITRVIANCCWLNMHIVPPHGAVFEIRVADGYGARWSQDGTKFIGFLEPYMEDAGIRVLLRLSIITTGTIICTFCIFAAAARLPRAAATRTTTQLPPLTTKHHLSANRTSTHASDNESPPPAGLPPQPPPFPSRLPKCYVGTTLMKSNFLFLRLGNIFSNLENMFNKLLTENNVCMKIGCSKQQLKLWKRF</sequence>
<feature type="region of interest" description="Disordered" evidence="1">
    <location>
        <begin position="427"/>
        <end position="467"/>
    </location>
</feature>
<keyword evidence="2" id="KW-0812">Transmembrane</keyword>
<dbReference type="PANTHER" id="PTHR34204">
    <property type="entry name" value="RNA-BINDING ASCH DOMAIN PROTEIN"/>
    <property type="match status" value="1"/>
</dbReference>
<evidence type="ECO:0000256" key="2">
    <source>
        <dbReference type="SAM" id="Phobius"/>
    </source>
</evidence>
<protein>
    <recommendedName>
        <fullName evidence="3">ASCH domain-containing protein</fullName>
    </recommendedName>
</protein>
<keyword evidence="5" id="KW-1185">Reference proteome</keyword>
<name>A0ABY9BZ45_VITVI</name>
<feature type="domain" description="ASCH" evidence="3">
    <location>
        <begin position="139"/>
        <end position="242"/>
    </location>
</feature>
<organism evidence="4 5">
    <name type="scientific">Vitis vinifera</name>
    <name type="common">Grape</name>
    <dbReference type="NCBI Taxonomy" id="29760"/>
    <lineage>
        <taxon>Eukaryota</taxon>
        <taxon>Viridiplantae</taxon>
        <taxon>Streptophyta</taxon>
        <taxon>Embryophyta</taxon>
        <taxon>Tracheophyta</taxon>
        <taxon>Spermatophyta</taxon>
        <taxon>Magnoliopsida</taxon>
        <taxon>eudicotyledons</taxon>
        <taxon>Gunneridae</taxon>
        <taxon>Pentapetalae</taxon>
        <taxon>rosids</taxon>
        <taxon>Vitales</taxon>
        <taxon>Vitaceae</taxon>
        <taxon>Viteae</taxon>
        <taxon>Vitis</taxon>
    </lineage>
</organism>
<feature type="transmembrane region" description="Helical" evidence="2">
    <location>
        <begin position="395"/>
        <end position="417"/>
    </location>
</feature>
<feature type="compositionally biased region" description="Pro residues" evidence="1">
    <location>
        <begin position="455"/>
        <end position="467"/>
    </location>
</feature>
<dbReference type="Pfam" id="PF04266">
    <property type="entry name" value="ASCH"/>
    <property type="match status" value="1"/>
</dbReference>
<keyword evidence="2" id="KW-0472">Membrane</keyword>
<keyword evidence="2" id="KW-1133">Transmembrane helix</keyword>
<dbReference type="SUPFAM" id="SSF88697">
    <property type="entry name" value="PUA domain-like"/>
    <property type="match status" value="1"/>
</dbReference>
<feature type="compositionally biased region" description="Polar residues" evidence="1">
    <location>
        <begin position="443"/>
        <end position="454"/>
    </location>
</feature>
<dbReference type="Proteomes" id="UP001227230">
    <property type="component" value="Chromosome 5"/>
</dbReference>
<dbReference type="PANTHER" id="PTHR34204:SF2">
    <property type="entry name" value="RNA-BINDING ASCH DOMAIN PROTEIN"/>
    <property type="match status" value="1"/>
</dbReference>
<proteinExistence type="predicted"/>
<evidence type="ECO:0000313" key="4">
    <source>
        <dbReference type="EMBL" id="WJZ88212.1"/>
    </source>
</evidence>
<evidence type="ECO:0000256" key="1">
    <source>
        <dbReference type="SAM" id="MobiDB-lite"/>
    </source>
</evidence>